<dbReference type="SUPFAM" id="SSF48695">
    <property type="entry name" value="Multiheme cytochromes"/>
    <property type="match status" value="1"/>
</dbReference>
<evidence type="ECO:0000313" key="2">
    <source>
        <dbReference type="Proteomes" id="UP001279681"/>
    </source>
</evidence>
<accession>A0ABU4W9K8</accession>
<reference evidence="2" key="1">
    <citation type="submission" date="2023-07" db="EMBL/GenBank/DDBJ databases">
        <authorList>
            <person name="Colorado M.A."/>
            <person name="Villamil L.M."/>
            <person name="Melo J.F."/>
            <person name="Rodriguez J.A."/>
            <person name="Ruiz R.Y."/>
        </authorList>
    </citation>
    <scope>NUCLEOTIDE SEQUENCE [LARGE SCALE GENOMIC DNA]</scope>
    <source>
        <strain evidence="2">C33</strain>
    </source>
</reference>
<evidence type="ECO:0000313" key="1">
    <source>
        <dbReference type="EMBL" id="MDX8336208.1"/>
    </source>
</evidence>
<dbReference type="InterPro" id="IPR036280">
    <property type="entry name" value="Multihaem_cyt_sf"/>
</dbReference>
<dbReference type="RefSeq" id="WP_320313613.1">
    <property type="nucleotide sequence ID" value="NZ_JAVIKH010000008.1"/>
</dbReference>
<organism evidence="1 2">
    <name type="scientific">Candidatus Cetobacterium colombiensis</name>
    <dbReference type="NCBI Taxonomy" id="3073100"/>
    <lineage>
        <taxon>Bacteria</taxon>
        <taxon>Fusobacteriati</taxon>
        <taxon>Fusobacteriota</taxon>
        <taxon>Fusobacteriia</taxon>
        <taxon>Fusobacteriales</taxon>
        <taxon>Fusobacteriaceae</taxon>
        <taxon>Cetobacterium</taxon>
    </lineage>
</organism>
<gene>
    <name evidence="1" type="ORF">RFV38_06840</name>
</gene>
<dbReference type="NCBIfam" id="TIGR01909">
    <property type="entry name" value="C_GCAxxG_C_C"/>
    <property type="match status" value="1"/>
</dbReference>
<dbReference type="Pfam" id="PF09719">
    <property type="entry name" value="C_GCAxxG_C_C"/>
    <property type="match status" value="1"/>
</dbReference>
<proteinExistence type="predicted"/>
<protein>
    <submittedName>
        <fullName evidence="1">C-GCAxxG-C-C family protein</fullName>
    </submittedName>
</protein>
<name>A0ABU4W9K8_9FUSO</name>
<dbReference type="Proteomes" id="UP001279681">
    <property type="component" value="Unassembled WGS sequence"/>
</dbReference>
<dbReference type="EMBL" id="JAVIKH010000008">
    <property type="protein sequence ID" value="MDX8336208.1"/>
    <property type="molecule type" value="Genomic_DNA"/>
</dbReference>
<comment type="caution">
    <text evidence="1">The sequence shown here is derived from an EMBL/GenBank/DDBJ whole genome shotgun (WGS) entry which is preliminary data.</text>
</comment>
<sequence length="168" mass="18796">MLRRIFRKFRKDEIVKIENNEVDIAALRKKAEDYYRNRDFYCSEAVLKVLKDSFGAPYGDEVIKMASGFPVGMGNGCTCGAVNGGVMAIGMFFGRDAAGGSEVKKSMELTKELQTEFTKKRKVCCCKVLTRGMELGTKEHIGHCIEITGELTEMTAKILARELGYKEK</sequence>
<dbReference type="InterPro" id="IPR010181">
    <property type="entry name" value="CGCAxxGCC_motif"/>
</dbReference>
<keyword evidence="2" id="KW-1185">Reference proteome</keyword>